<dbReference type="PANTHER" id="PTHR33627">
    <property type="entry name" value="TRANSPOSASE"/>
    <property type="match status" value="1"/>
</dbReference>
<dbReference type="Proteomes" id="UP000199207">
    <property type="component" value="Unassembled WGS sequence"/>
</dbReference>
<sequence length="399" mass="43924">MTRGITQELTGEPGDRPAHHIGGDDRALTGLTSVLFASLARSDQRRRGTDYLRGLLGVSGRRSIRNIAAMLGGQATEQSLHHFICSSTWDWVPVRRALARYLVERVRPAAWVTRPMVIPKVGENSVGVDRQYVPEIGQILNAQHAVGVWAATEETSVPVNWRLQLSASWLENRTRRRQAAIPDHLTVRTVGECTVEAALETAAGWGLPLRPVVLDARQMDAAATVRRFRGAGVPFLARVGGDTALTVTDPALPHRTAEPLSAERIMATARDRARPVMWRDHTEDGAMRSGLATTVRVREPHAGRPGAAPGGLALLAIGGSRRQWPAELWLTDMTDAPLHTLIRLSRLTERIARDFRDTADRLGIRDFTGRTYHGWHRHVTLVSAAHALAVLRAAEPEWA</sequence>
<dbReference type="EMBL" id="FOLM01000001">
    <property type="protein sequence ID" value="SFB98536.1"/>
    <property type="molecule type" value="Genomic_DNA"/>
</dbReference>
<dbReference type="InterPro" id="IPR039365">
    <property type="entry name" value="IS701-like"/>
</dbReference>
<name>A0A1I1FHV1_9ACTN</name>
<dbReference type="AlphaFoldDB" id="A0A1I1FHV1"/>
<evidence type="ECO:0000259" key="2">
    <source>
        <dbReference type="Pfam" id="PF13546"/>
    </source>
</evidence>
<feature type="region of interest" description="Disordered" evidence="1">
    <location>
        <begin position="1"/>
        <end position="21"/>
    </location>
</feature>
<evidence type="ECO:0000313" key="4">
    <source>
        <dbReference type="Proteomes" id="UP000199207"/>
    </source>
</evidence>
<dbReference type="STRING" id="910347.SAMN05421773_101727"/>
<dbReference type="InterPro" id="IPR038721">
    <property type="entry name" value="IS701-like_DDE_dom"/>
</dbReference>
<reference evidence="3 4" key="1">
    <citation type="submission" date="2016-10" db="EMBL/GenBank/DDBJ databases">
        <authorList>
            <person name="de Groot N.N."/>
        </authorList>
    </citation>
    <scope>NUCLEOTIDE SEQUENCE [LARGE SCALE GENOMIC DNA]</scope>
    <source>
        <strain evidence="3 4">CGMCC 4.5739</strain>
    </source>
</reference>
<keyword evidence="4" id="KW-1185">Reference proteome</keyword>
<dbReference type="PANTHER" id="PTHR33627:SF1">
    <property type="entry name" value="TRANSPOSASE"/>
    <property type="match status" value="1"/>
</dbReference>
<dbReference type="RefSeq" id="WP_245833777.1">
    <property type="nucleotide sequence ID" value="NZ_FOLM01000001.1"/>
</dbReference>
<feature type="domain" description="Transposase IS701-like DDE" evidence="2">
    <location>
        <begin position="35"/>
        <end position="298"/>
    </location>
</feature>
<gene>
    <name evidence="3" type="ORF">SAMN05421773_101727</name>
</gene>
<organism evidence="3 4">
    <name type="scientific">Streptomyces aidingensis</name>
    <dbReference type="NCBI Taxonomy" id="910347"/>
    <lineage>
        <taxon>Bacteria</taxon>
        <taxon>Bacillati</taxon>
        <taxon>Actinomycetota</taxon>
        <taxon>Actinomycetes</taxon>
        <taxon>Kitasatosporales</taxon>
        <taxon>Streptomycetaceae</taxon>
        <taxon>Streptomyces</taxon>
    </lineage>
</organism>
<accession>A0A1I1FHV1</accession>
<evidence type="ECO:0000313" key="3">
    <source>
        <dbReference type="EMBL" id="SFB98536.1"/>
    </source>
</evidence>
<proteinExistence type="predicted"/>
<protein>
    <submittedName>
        <fullName evidence="3">SRSO17 transposase</fullName>
    </submittedName>
</protein>
<evidence type="ECO:0000256" key="1">
    <source>
        <dbReference type="SAM" id="MobiDB-lite"/>
    </source>
</evidence>
<dbReference type="Pfam" id="PF13546">
    <property type="entry name" value="DDE_5"/>
    <property type="match status" value="1"/>
</dbReference>